<evidence type="ECO:0000313" key="2">
    <source>
        <dbReference type="Proteomes" id="UP000604046"/>
    </source>
</evidence>
<feature type="non-terminal residue" evidence="1">
    <location>
        <position position="1"/>
    </location>
</feature>
<evidence type="ECO:0000313" key="1">
    <source>
        <dbReference type="EMBL" id="CAE7221308.1"/>
    </source>
</evidence>
<name>A0A812K6A8_9DINO</name>
<dbReference type="AlphaFoldDB" id="A0A812K6A8"/>
<accession>A0A812K6A8</accession>
<dbReference type="EMBL" id="CAJNDS010000594">
    <property type="protein sequence ID" value="CAE7221308.1"/>
    <property type="molecule type" value="Genomic_DNA"/>
</dbReference>
<dbReference type="Proteomes" id="UP000604046">
    <property type="component" value="Unassembled WGS sequence"/>
</dbReference>
<proteinExistence type="predicted"/>
<gene>
    <name evidence="1" type="primary">XCP1</name>
    <name evidence="1" type="ORF">SNAT2548_LOCUS8146</name>
</gene>
<reference evidence="1" key="1">
    <citation type="submission" date="2021-02" db="EMBL/GenBank/DDBJ databases">
        <authorList>
            <person name="Dougan E. K."/>
            <person name="Rhodes N."/>
            <person name="Thang M."/>
            <person name="Chan C."/>
        </authorList>
    </citation>
    <scope>NUCLEOTIDE SEQUENCE</scope>
</reference>
<organism evidence="1 2">
    <name type="scientific">Symbiodinium natans</name>
    <dbReference type="NCBI Taxonomy" id="878477"/>
    <lineage>
        <taxon>Eukaryota</taxon>
        <taxon>Sar</taxon>
        <taxon>Alveolata</taxon>
        <taxon>Dinophyceae</taxon>
        <taxon>Suessiales</taxon>
        <taxon>Symbiodiniaceae</taxon>
        <taxon>Symbiodinium</taxon>
    </lineage>
</organism>
<sequence>DKRLEDADDLCPSVCSEKFSVYSEASNVSRLTQLSRKSVVKRCLSSKELEELEVMEKRREVSAMMRRNQVNCRK</sequence>
<keyword evidence="2" id="KW-1185">Reference proteome</keyword>
<comment type="caution">
    <text evidence="1">The sequence shown here is derived from an EMBL/GenBank/DDBJ whole genome shotgun (WGS) entry which is preliminary data.</text>
</comment>
<protein>
    <submittedName>
        <fullName evidence="1">XCP1 protein</fullName>
    </submittedName>
</protein>
<feature type="non-terminal residue" evidence="1">
    <location>
        <position position="74"/>
    </location>
</feature>